<dbReference type="Pfam" id="PF00400">
    <property type="entry name" value="WD40"/>
    <property type="match status" value="1"/>
</dbReference>
<keyword evidence="5" id="KW-1185">Reference proteome</keyword>
<dbReference type="EMBL" id="FAOZ01000038">
    <property type="protein sequence ID" value="CUU60291.1"/>
    <property type="molecule type" value="Genomic_DNA"/>
</dbReference>
<dbReference type="InterPro" id="IPR036322">
    <property type="entry name" value="WD40_repeat_dom_sf"/>
</dbReference>
<dbReference type="PROSITE" id="PS00678">
    <property type="entry name" value="WD_REPEATS_1"/>
    <property type="match status" value="1"/>
</dbReference>
<evidence type="ECO:0000256" key="1">
    <source>
        <dbReference type="ARBA" id="ARBA00022574"/>
    </source>
</evidence>
<evidence type="ECO:0000256" key="2">
    <source>
        <dbReference type="ARBA" id="ARBA00022737"/>
    </source>
</evidence>
<dbReference type="AlphaFoldDB" id="A0A0S4QXQ0"/>
<dbReference type="SMART" id="SM00320">
    <property type="entry name" value="WD40"/>
    <property type="match status" value="1"/>
</dbReference>
<dbReference type="InterPro" id="IPR001680">
    <property type="entry name" value="WD40_rpt"/>
</dbReference>
<dbReference type="Proteomes" id="UP000198802">
    <property type="component" value="Unassembled WGS sequence"/>
</dbReference>
<dbReference type="Gene3D" id="2.130.10.10">
    <property type="entry name" value="YVTN repeat-like/Quinoprotein amine dehydrogenase"/>
    <property type="match status" value="1"/>
</dbReference>
<gene>
    <name evidence="4" type="ORF">Ga0074812_1386</name>
</gene>
<dbReference type="SUPFAM" id="SSF50978">
    <property type="entry name" value="WD40 repeat-like"/>
    <property type="match status" value="1"/>
</dbReference>
<feature type="repeat" description="WD" evidence="3">
    <location>
        <begin position="28"/>
        <end position="61"/>
    </location>
</feature>
<sequence>MLSPAVMAVCGLWYVLDGIETRQLSGSFTGHTDEAFSVAFAPDGRTLASAGWDGAVRLWDLCSKWAVPAWWTPVAPAGRRSQS</sequence>
<evidence type="ECO:0000313" key="5">
    <source>
        <dbReference type="Proteomes" id="UP000198802"/>
    </source>
</evidence>
<evidence type="ECO:0000313" key="4">
    <source>
        <dbReference type="EMBL" id="CUU60291.1"/>
    </source>
</evidence>
<keyword evidence="2" id="KW-0677">Repeat</keyword>
<evidence type="ECO:0000256" key="3">
    <source>
        <dbReference type="PROSITE-ProRule" id="PRU00221"/>
    </source>
</evidence>
<dbReference type="PROSITE" id="PS50294">
    <property type="entry name" value="WD_REPEATS_REGION"/>
    <property type="match status" value="1"/>
</dbReference>
<dbReference type="PROSITE" id="PS50082">
    <property type="entry name" value="WD_REPEATS_2"/>
    <property type="match status" value="1"/>
</dbReference>
<accession>A0A0S4QXQ0</accession>
<dbReference type="InterPro" id="IPR015943">
    <property type="entry name" value="WD40/YVTN_repeat-like_dom_sf"/>
</dbReference>
<reference evidence="5" key="1">
    <citation type="submission" date="2015-11" db="EMBL/GenBank/DDBJ databases">
        <authorList>
            <person name="Varghese N."/>
        </authorList>
    </citation>
    <scope>NUCLEOTIDE SEQUENCE [LARGE SCALE GENOMIC DNA]</scope>
    <source>
        <strain evidence="5">DSM 45899</strain>
    </source>
</reference>
<organism evidence="4 5">
    <name type="scientific">Parafrankia irregularis</name>
    <dbReference type="NCBI Taxonomy" id="795642"/>
    <lineage>
        <taxon>Bacteria</taxon>
        <taxon>Bacillati</taxon>
        <taxon>Actinomycetota</taxon>
        <taxon>Actinomycetes</taxon>
        <taxon>Frankiales</taxon>
        <taxon>Frankiaceae</taxon>
        <taxon>Parafrankia</taxon>
    </lineage>
</organism>
<proteinExistence type="predicted"/>
<keyword evidence="1 3" id="KW-0853">WD repeat</keyword>
<protein>
    <submittedName>
        <fullName evidence="4">WD domain-containing protein, G-beta repeat-containing protein</fullName>
    </submittedName>
</protein>
<dbReference type="InterPro" id="IPR019775">
    <property type="entry name" value="WD40_repeat_CS"/>
</dbReference>
<name>A0A0S4QXQ0_9ACTN</name>